<dbReference type="RefSeq" id="XP_028491640.1">
    <property type="nucleotide sequence ID" value="XM_028635992.1"/>
</dbReference>
<name>A0A3M9Y0B4_9PEZI</name>
<dbReference type="Proteomes" id="UP000267145">
    <property type="component" value="Unassembled WGS sequence"/>
</dbReference>
<feature type="compositionally biased region" description="Polar residues" evidence="1">
    <location>
        <begin position="21"/>
        <end position="54"/>
    </location>
</feature>
<protein>
    <submittedName>
        <fullName evidence="2">Uncharacterized protein</fullName>
    </submittedName>
</protein>
<organism evidence="2 3">
    <name type="scientific">Verticillium nonalfalfae</name>
    <dbReference type="NCBI Taxonomy" id="1051616"/>
    <lineage>
        <taxon>Eukaryota</taxon>
        <taxon>Fungi</taxon>
        <taxon>Dikarya</taxon>
        <taxon>Ascomycota</taxon>
        <taxon>Pezizomycotina</taxon>
        <taxon>Sordariomycetes</taxon>
        <taxon>Hypocreomycetidae</taxon>
        <taxon>Glomerellales</taxon>
        <taxon>Plectosphaerellaceae</taxon>
        <taxon>Verticillium</taxon>
    </lineage>
</organism>
<dbReference type="AlphaFoldDB" id="A0A3M9Y0B4"/>
<dbReference type="EMBL" id="RBVV01000139">
    <property type="protein sequence ID" value="RNJ53482.1"/>
    <property type="molecule type" value="Genomic_DNA"/>
</dbReference>
<dbReference type="GeneID" id="39605460"/>
<feature type="region of interest" description="Disordered" evidence="1">
    <location>
        <begin position="1"/>
        <end position="54"/>
    </location>
</feature>
<evidence type="ECO:0000313" key="2">
    <source>
        <dbReference type="EMBL" id="RNJ53482.1"/>
    </source>
</evidence>
<proteinExistence type="predicted"/>
<reference evidence="2 3" key="1">
    <citation type="submission" date="2018-10" db="EMBL/GenBank/DDBJ databases">
        <title>Genome sequence of Verticillium nonalfalfae VnAa140.</title>
        <authorList>
            <person name="Stajich J.E."/>
            <person name="Kasson M.T."/>
        </authorList>
    </citation>
    <scope>NUCLEOTIDE SEQUENCE [LARGE SCALE GENOMIC DNA]</scope>
    <source>
        <strain evidence="2 3">VnAa140</strain>
    </source>
</reference>
<evidence type="ECO:0000313" key="3">
    <source>
        <dbReference type="Proteomes" id="UP000267145"/>
    </source>
</evidence>
<gene>
    <name evidence="2" type="ORF">D7B24_001771</name>
</gene>
<accession>A0A3M9Y0B4</accession>
<comment type="caution">
    <text evidence="2">The sequence shown here is derived from an EMBL/GenBank/DDBJ whole genome shotgun (WGS) entry which is preliminary data.</text>
</comment>
<sequence length="109" mass="12198">MSSRHISVSRQQRTSQRPSSNVSNAGTFEESTTSNQQGANGGQDYSQKTLFAQGLTDRNNTYQISKEQESQRGYAGVVVFPQRPVETQEYRDAVEKFSKKSKASKSKRS</sequence>
<keyword evidence="3" id="KW-1185">Reference proteome</keyword>
<evidence type="ECO:0000256" key="1">
    <source>
        <dbReference type="SAM" id="MobiDB-lite"/>
    </source>
</evidence>
<feature type="compositionally biased region" description="Low complexity" evidence="1">
    <location>
        <begin position="8"/>
        <end position="20"/>
    </location>
</feature>